<dbReference type="PANTHER" id="PTHR16631:SF17">
    <property type="entry name" value="GLUCAN ENDO-1,3-BETA-GLUCOSIDASE BTGC"/>
    <property type="match status" value="1"/>
</dbReference>
<dbReference type="PANTHER" id="PTHR16631">
    <property type="entry name" value="GLUCAN 1,3-BETA-GLUCOSIDASE"/>
    <property type="match status" value="1"/>
</dbReference>
<dbReference type="GO" id="GO:0071555">
    <property type="term" value="P:cell wall organization"/>
    <property type="evidence" value="ECO:0007669"/>
    <property type="project" value="UniProtKB-KW"/>
</dbReference>
<dbReference type="Gene3D" id="3.20.20.80">
    <property type="entry name" value="Glycosidases"/>
    <property type="match status" value="1"/>
</dbReference>
<evidence type="ECO:0000256" key="4">
    <source>
        <dbReference type="ARBA" id="ARBA00022512"/>
    </source>
</evidence>
<keyword evidence="6" id="KW-0732">Signal</keyword>
<evidence type="ECO:0000256" key="14">
    <source>
        <dbReference type="ARBA" id="ARBA00042373"/>
    </source>
</evidence>
<evidence type="ECO:0000256" key="5">
    <source>
        <dbReference type="ARBA" id="ARBA00022525"/>
    </source>
</evidence>
<organism evidence="16 17">
    <name type="scientific">Flavobacterium franklandianum</name>
    <dbReference type="NCBI Taxonomy" id="2594430"/>
    <lineage>
        <taxon>Bacteria</taxon>
        <taxon>Pseudomonadati</taxon>
        <taxon>Bacteroidota</taxon>
        <taxon>Flavobacteriia</taxon>
        <taxon>Flavobacteriales</taxon>
        <taxon>Flavobacteriaceae</taxon>
        <taxon>Flavobacterium</taxon>
    </lineage>
</organism>
<keyword evidence="11" id="KW-0961">Cell wall biogenesis/degradation</keyword>
<protein>
    <recommendedName>
        <fullName evidence="15">Endo-1,3-beta-glucanase btgC</fullName>
    </recommendedName>
    <alternativeName>
        <fullName evidence="14">Laminarinase btgC</fullName>
    </alternativeName>
</protein>
<evidence type="ECO:0000256" key="11">
    <source>
        <dbReference type="ARBA" id="ARBA00023316"/>
    </source>
</evidence>
<dbReference type="AlphaFoldDB" id="A0A553CM76"/>
<keyword evidence="10" id="KW-0119">Carbohydrate metabolism</keyword>
<keyword evidence="3" id="KW-1003">Cell membrane</keyword>
<evidence type="ECO:0000256" key="10">
    <source>
        <dbReference type="ARBA" id="ARBA00023277"/>
    </source>
</evidence>
<accession>A0A553CM76</accession>
<comment type="function">
    <text evidence="13">Glucanases play a role in cell expansion during growth, in cell-cell fusion during mating, and in spore release during sporulation. This enzyme may be involved in beta-glucan degradation. Active on laminarin and lichenan.</text>
</comment>
<dbReference type="GO" id="GO:0005576">
    <property type="term" value="C:extracellular region"/>
    <property type="evidence" value="ECO:0007669"/>
    <property type="project" value="TreeGrafter"/>
</dbReference>
<dbReference type="GO" id="GO:0009986">
    <property type="term" value="C:cell surface"/>
    <property type="evidence" value="ECO:0007669"/>
    <property type="project" value="TreeGrafter"/>
</dbReference>
<keyword evidence="5" id="KW-0964">Secreted</keyword>
<evidence type="ECO:0000256" key="6">
    <source>
        <dbReference type="ARBA" id="ARBA00022729"/>
    </source>
</evidence>
<evidence type="ECO:0000256" key="15">
    <source>
        <dbReference type="ARBA" id="ARBA00043078"/>
    </source>
</evidence>
<dbReference type="GO" id="GO:0005886">
    <property type="term" value="C:plasma membrane"/>
    <property type="evidence" value="ECO:0007669"/>
    <property type="project" value="UniProtKB-SubCell"/>
</dbReference>
<dbReference type="GO" id="GO:0000272">
    <property type="term" value="P:polysaccharide catabolic process"/>
    <property type="evidence" value="ECO:0007669"/>
    <property type="project" value="UniProtKB-KW"/>
</dbReference>
<evidence type="ECO:0000256" key="2">
    <source>
        <dbReference type="ARBA" id="ARBA00004236"/>
    </source>
</evidence>
<evidence type="ECO:0000256" key="7">
    <source>
        <dbReference type="ARBA" id="ARBA00022801"/>
    </source>
</evidence>
<evidence type="ECO:0000256" key="12">
    <source>
        <dbReference type="ARBA" id="ARBA00023326"/>
    </source>
</evidence>
<comment type="caution">
    <text evidence="16">The sequence shown here is derived from an EMBL/GenBank/DDBJ whole genome shotgun (WGS) entry which is preliminary data.</text>
</comment>
<evidence type="ECO:0000313" key="16">
    <source>
        <dbReference type="EMBL" id="TRX21609.1"/>
    </source>
</evidence>
<name>A0A553CM76_9FLAO</name>
<keyword evidence="4" id="KW-0134">Cell wall</keyword>
<dbReference type="GO" id="GO:0042973">
    <property type="term" value="F:glucan endo-1,3-beta-D-glucosidase activity"/>
    <property type="evidence" value="ECO:0007669"/>
    <property type="project" value="TreeGrafter"/>
</dbReference>
<comment type="subcellular location">
    <subcellularLocation>
        <location evidence="2">Cell membrane</location>
    </subcellularLocation>
    <subcellularLocation>
        <location evidence="1">Secreted</location>
        <location evidence="1">Cell wall</location>
    </subcellularLocation>
</comment>
<dbReference type="InterPro" id="IPR050732">
    <property type="entry name" value="Beta-glucan_modifiers"/>
</dbReference>
<dbReference type="InterPro" id="IPR000490">
    <property type="entry name" value="Glyco_hydro_17"/>
</dbReference>
<proteinExistence type="predicted"/>
<evidence type="ECO:0000256" key="9">
    <source>
        <dbReference type="ARBA" id="ARBA00023180"/>
    </source>
</evidence>
<keyword evidence="7 16" id="KW-0378">Hydrolase</keyword>
<dbReference type="EMBL" id="VJZR01000004">
    <property type="protein sequence ID" value="TRX21609.1"/>
    <property type="molecule type" value="Genomic_DNA"/>
</dbReference>
<dbReference type="PROSITE" id="PS00587">
    <property type="entry name" value="GLYCOSYL_HYDROL_F17"/>
    <property type="match status" value="1"/>
</dbReference>
<keyword evidence="9" id="KW-0325">Glycoprotein</keyword>
<evidence type="ECO:0000256" key="3">
    <source>
        <dbReference type="ARBA" id="ARBA00022475"/>
    </source>
</evidence>
<dbReference type="Pfam" id="PF00332">
    <property type="entry name" value="Glyco_hydro_17"/>
    <property type="match status" value="1"/>
</dbReference>
<dbReference type="InterPro" id="IPR017853">
    <property type="entry name" value="GH"/>
</dbReference>
<keyword evidence="8" id="KW-0472">Membrane</keyword>
<gene>
    <name evidence="16" type="ORF">FNW17_06930</name>
</gene>
<evidence type="ECO:0000256" key="1">
    <source>
        <dbReference type="ARBA" id="ARBA00004191"/>
    </source>
</evidence>
<evidence type="ECO:0000313" key="17">
    <source>
        <dbReference type="Proteomes" id="UP000318585"/>
    </source>
</evidence>
<keyword evidence="12" id="KW-0624">Polysaccharide degradation</keyword>
<dbReference type="OrthoDB" id="9806824at2"/>
<dbReference type="Proteomes" id="UP000318585">
    <property type="component" value="Unassembled WGS sequence"/>
</dbReference>
<sequence>MSYKEERYFSIEAYKKIIALQKNVAEIQIPEISPQDLSQLWGETLENGIHGISFSAYEEGQKPGDIITEEQVRRRMKIIAPYTKWVRSFSCTEGNEFIPAIAHEFGIKTLVGAWLGDNSQVNEAEIEGLIKLANEGYVDIAAVGNEVMFRKDMTEDELLEFINRVKKAIPSSIPVGYVDNYYEFSFRSRITDVCDVILANCYPYWDGCSIDYSLHHMQNMFETAKSYGGDKRIIITETGWPSEGGSHGGAHASKENALRYFIDTQKWSKEKEVEIFYFSSFDESWKVGTEGNVGAYWGIWDKNEKLKNNTII</sequence>
<keyword evidence="17" id="KW-1185">Reference proteome</keyword>
<evidence type="ECO:0000256" key="13">
    <source>
        <dbReference type="ARBA" id="ARBA00037649"/>
    </source>
</evidence>
<reference evidence="16 17" key="1">
    <citation type="submission" date="2019-07" db="EMBL/GenBank/DDBJ databases">
        <title>Novel species of Flavobacterium.</title>
        <authorList>
            <person name="Liu Q."/>
            <person name="Xin Y.-H."/>
        </authorList>
    </citation>
    <scope>NUCLEOTIDE SEQUENCE [LARGE SCALE GENOMIC DNA]</scope>
    <source>
        <strain evidence="16 17">LB3P56</strain>
    </source>
</reference>
<dbReference type="SUPFAM" id="SSF51445">
    <property type="entry name" value="(Trans)glycosidases"/>
    <property type="match status" value="1"/>
</dbReference>
<evidence type="ECO:0000256" key="8">
    <source>
        <dbReference type="ARBA" id="ARBA00023136"/>
    </source>
</evidence>
<dbReference type="RefSeq" id="WP_144071247.1">
    <property type="nucleotide sequence ID" value="NZ_VJZR01000004.1"/>
</dbReference>